<dbReference type="Proteomes" id="UP000031518">
    <property type="component" value="Unassembled WGS sequence"/>
</dbReference>
<feature type="transmembrane region" description="Helical" evidence="1">
    <location>
        <begin position="14"/>
        <end position="37"/>
    </location>
</feature>
<accession>A0A0B6X3V8</accession>
<protein>
    <submittedName>
        <fullName evidence="2">Putative F0F1-ATPase subunit (ATPase_gene1)</fullName>
    </submittedName>
</protein>
<gene>
    <name evidence="2" type="ORF">PYK22_03018</name>
</gene>
<reference evidence="2 3" key="2">
    <citation type="submission" date="2015-01" db="EMBL/GenBank/DDBJ databases">
        <title>Complete genome sequence of Pyrinomonas methylaliphatogenes type strain K22T.</title>
        <authorList>
            <person name="Lee K.C.Y."/>
            <person name="Power J.F."/>
            <person name="Dunfield P.F."/>
            <person name="Morgan X.C."/>
            <person name="Huttenhower C."/>
            <person name="Stott M.B."/>
        </authorList>
    </citation>
    <scope>NUCLEOTIDE SEQUENCE [LARGE SCALE GENOMIC DNA]</scope>
    <source>
        <strain evidence="2 3">K22</strain>
    </source>
</reference>
<keyword evidence="1" id="KW-0472">Membrane</keyword>
<feature type="transmembrane region" description="Helical" evidence="1">
    <location>
        <begin position="43"/>
        <end position="64"/>
    </location>
</feature>
<dbReference type="RefSeq" id="WP_041978513.1">
    <property type="nucleotide sequence ID" value="NZ_CBXV010000008.1"/>
</dbReference>
<dbReference type="EMBL" id="CBXV010000008">
    <property type="protein sequence ID" value="CDM66970.1"/>
    <property type="molecule type" value="Genomic_DNA"/>
</dbReference>
<evidence type="ECO:0000256" key="1">
    <source>
        <dbReference type="SAM" id="Phobius"/>
    </source>
</evidence>
<dbReference type="STRING" id="454194.PYK22_03018"/>
<keyword evidence="1" id="KW-0812">Transmembrane</keyword>
<evidence type="ECO:0000313" key="3">
    <source>
        <dbReference type="Proteomes" id="UP000031518"/>
    </source>
</evidence>
<keyword evidence="3" id="KW-1185">Reference proteome</keyword>
<dbReference type="AlphaFoldDB" id="A0A0B6X3V8"/>
<reference evidence="2 3" key="1">
    <citation type="submission" date="2013-12" db="EMBL/GenBank/DDBJ databases">
        <authorList>
            <person name="Stott M."/>
        </authorList>
    </citation>
    <scope>NUCLEOTIDE SEQUENCE [LARGE SCALE GENOMIC DNA]</scope>
    <source>
        <strain evidence="2 3">K22</strain>
    </source>
</reference>
<dbReference type="InterPro" id="IPR032820">
    <property type="entry name" value="ATPase_put"/>
</dbReference>
<dbReference type="Pfam" id="PF09527">
    <property type="entry name" value="ATPase_gene1"/>
    <property type="match status" value="1"/>
</dbReference>
<proteinExistence type="predicted"/>
<evidence type="ECO:0000313" key="2">
    <source>
        <dbReference type="EMBL" id="CDM66970.1"/>
    </source>
</evidence>
<organism evidence="2 3">
    <name type="scientific">Pyrinomonas methylaliphatogenes</name>
    <dbReference type="NCBI Taxonomy" id="454194"/>
    <lineage>
        <taxon>Bacteria</taxon>
        <taxon>Pseudomonadati</taxon>
        <taxon>Acidobacteriota</taxon>
        <taxon>Blastocatellia</taxon>
        <taxon>Blastocatellales</taxon>
        <taxon>Pyrinomonadaceae</taxon>
        <taxon>Pyrinomonas</taxon>
    </lineage>
</organism>
<keyword evidence="1" id="KW-1133">Transmembrane helix</keyword>
<sequence length="70" mass="7644">MKRDDDKNVTRRSAIAYAAGLSVVFSVLTFLGLGLLLDRWLGTSPWMVAIGIVVGSAIGLYEFIRVTTKL</sequence>
<name>A0A0B6X3V8_9BACT</name>